<dbReference type="InterPro" id="IPR000719">
    <property type="entry name" value="Prot_kinase_dom"/>
</dbReference>
<dbReference type="PROSITE" id="PS50011">
    <property type="entry name" value="PROTEIN_KINASE_DOM"/>
    <property type="match status" value="1"/>
</dbReference>
<evidence type="ECO:0000256" key="3">
    <source>
        <dbReference type="PROSITE-ProRule" id="PRU00339"/>
    </source>
</evidence>
<evidence type="ECO:0000313" key="6">
    <source>
        <dbReference type="EMBL" id="KPL87564.1"/>
    </source>
</evidence>
<evidence type="ECO:0000259" key="5">
    <source>
        <dbReference type="PROSITE" id="PS50011"/>
    </source>
</evidence>
<keyword evidence="7" id="KW-1185">Reference proteome</keyword>
<keyword evidence="4" id="KW-1133">Transmembrane helix</keyword>
<keyword evidence="1" id="KW-0677">Repeat</keyword>
<dbReference type="Pfam" id="PF00069">
    <property type="entry name" value="Pkinase"/>
    <property type="match status" value="1"/>
</dbReference>
<reference evidence="6 7" key="1">
    <citation type="submission" date="2015-07" db="EMBL/GenBank/DDBJ databases">
        <title>Whole genome sequence of Herpetosiphon geysericola DSM 7119.</title>
        <authorList>
            <person name="Hemp J."/>
            <person name="Ward L.M."/>
            <person name="Pace L.A."/>
            <person name="Fischer W.W."/>
        </authorList>
    </citation>
    <scope>NUCLEOTIDE SEQUENCE [LARGE SCALE GENOMIC DNA]</scope>
    <source>
        <strain evidence="6 7">DSM 7119</strain>
    </source>
</reference>
<proteinExistence type="predicted"/>
<feature type="repeat" description="TPR" evidence="3">
    <location>
        <begin position="767"/>
        <end position="800"/>
    </location>
</feature>
<evidence type="ECO:0000313" key="7">
    <source>
        <dbReference type="Proteomes" id="UP000050277"/>
    </source>
</evidence>
<feature type="repeat" description="TPR" evidence="3">
    <location>
        <begin position="733"/>
        <end position="766"/>
    </location>
</feature>
<dbReference type="SMART" id="SM00028">
    <property type="entry name" value="TPR"/>
    <property type="match status" value="13"/>
</dbReference>
<dbReference type="SUPFAM" id="SSF48452">
    <property type="entry name" value="TPR-like"/>
    <property type="match status" value="3"/>
</dbReference>
<dbReference type="SUPFAM" id="SSF56112">
    <property type="entry name" value="Protein kinase-like (PK-like)"/>
    <property type="match status" value="1"/>
</dbReference>
<comment type="caution">
    <text evidence="6">The sequence shown here is derived from an EMBL/GenBank/DDBJ whole genome shotgun (WGS) entry which is preliminary data.</text>
</comment>
<dbReference type="GO" id="GO:0005524">
    <property type="term" value="F:ATP binding"/>
    <property type="evidence" value="ECO:0007669"/>
    <property type="project" value="InterPro"/>
</dbReference>
<dbReference type="EMBL" id="LGKP01000018">
    <property type="protein sequence ID" value="KPL87564.1"/>
    <property type="molecule type" value="Genomic_DNA"/>
</dbReference>
<keyword evidence="2 3" id="KW-0802">TPR repeat</keyword>
<dbReference type="InterPro" id="IPR011009">
    <property type="entry name" value="Kinase-like_dom_sf"/>
</dbReference>
<dbReference type="PANTHER" id="PTHR44858">
    <property type="entry name" value="TETRATRICOPEPTIDE REPEAT PROTEIN 6"/>
    <property type="match status" value="1"/>
</dbReference>
<dbReference type="Proteomes" id="UP000050277">
    <property type="component" value="Unassembled WGS sequence"/>
</dbReference>
<dbReference type="Pfam" id="PF13181">
    <property type="entry name" value="TPR_8"/>
    <property type="match status" value="1"/>
</dbReference>
<evidence type="ECO:0000256" key="1">
    <source>
        <dbReference type="ARBA" id="ARBA00022737"/>
    </source>
</evidence>
<dbReference type="InterPro" id="IPR050498">
    <property type="entry name" value="Ycf3"/>
</dbReference>
<dbReference type="InterPro" id="IPR008271">
    <property type="entry name" value="Ser/Thr_kinase_AS"/>
</dbReference>
<evidence type="ECO:0000256" key="4">
    <source>
        <dbReference type="SAM" id="Phobius"/>
    </source>
</evidence>
<dbReference type="PROSITE" id="PS00108">
    <property type="entry name" value="PROTEIN_KINASE_ST"/>
    <property type="match status" value="1"/>
</dbReference>
<dbReference type="CDD" id="cd14014">
    <property type="entry name" value="STKc_PknB_like"/>
    <property type="match status" value="1"/>
</dbReference>
<keyword evidence="4" id="KW-0812">Transmembrane</keyword>
<dbReference type="RefSeq" id="WP_054534489.1">
    <property type="nucleotide sequence ID" value="NZ_LGKP01000018.1"/>
</dbReference>
<dbReference type="OrthoDB" id="9788659at2"/>
<dbReference type="PANTHER" id="PTHR44858:SF1">
    <property type="entry name" value="UDP-N-ACETYLGLUCOSAMINE--PEPTIDE N-ACETYLGLUCOSAMINYLTRANSFERASE SPINDLY-RELATED"/>
    <property type="match status" value="1"/>
</dbReference>
<organism evidence="6 7">
    <name type="scientific">Herpetosiphon geysericola</name>
    <dbReference type="NCBI Taxonomy" id="70996"/>
    <lineage>
        <taxon>Bacteria</taxon>
        <taxon>Bacillati</taxon>
        <taxon>Chloroflexota</taxon>
        <taxon>Chloroflexia</taxon>
        <taxon>Herpetosiphonales</taxon>
        <taxon>Herpetosiphonaceae</taxon>
        <taxon>Herpetosiphon</taxon>
    </lineage>
</organism>
<dbReference type="Gene3D" id="1.10.510.10">
    <property type="entry name" value="Transferase(Phosphotransferase) domain 1"/>
    <property type="match status" value="1"/>
</dbReference>
<accession>A0A0P6YUT5</accession>
<dbReference type="Gene3D" id="3.30.200.20">
    <property type="entry name" value="Phosphorylase Kinase, domain 1"/>
    <property type="match status" value="1"/>
</dbReference>
<dbReference type="STRING" id="70996.SE18_10925"/>
<evidence type="ECO:0000256" key="2">
    <source>
        <dbReference type="ARBA" id="ARBA00022803"/>
    </source>
</evidence>
<dbReference type="InterPro" id="IPR019734">
    <property type="entry name" value="TPR_rpt"/>
</dbReference>
<dbReference type="GO" id="GO:0004672">
    <property type="term" value="F:protein kinase activity"/>
    <property type="evidence" value="ECO:0007669"/>
    <property type="project" value="InterPro"/>
</dbReference>
<dbReference type="PROSITE" id="PS50005">
    <property type="entry name" value="TPR"/>
    <property type="match status" value="2"/>
</dbReference>
<feature type="domain" description="Protein kinase" evidence="5">
    <location>
        <begin position="13"/>
        <end position="282"/>
    </location>
</feature>
<sequence length="1175" mass="131992">MIEYQVGDIIVGEYHVFQVLKGGQGIVYLCNIGLGTVALKTFNNTVAWDTNRRNMFRKEALVWLRLGFHPYIVAALGFLMVGEQPYILSEAIVDSDQRSFSLDTLLQERGQLTNKEAVVACWQIITAMLFVTRQMPDLVHCDLKPSNILVDSSGTMRISDFGLVQALSNPQAGSIPYMSPEQVRGTPLDARSDIFALGAITYELLTGRLAFPVVRPGQESSPQAISQALADLAKLHSAGYIPADIDWRVPSDLRAWIKRCLASNPEDRYRGWDEAQAALAYLARTRSIVLAQPAAYEVPPQLLFLKAFSFLTLGYGSDAWELCNALLDAHPHYKEGQYLKVAILFEADGEEAQQVRNTYIDQLLATDPHDARFWVFKALVTDAEDDSNYAYALECVNRALALDSQLADAWAGRATIMAIHHGTLNLASDTPPPPDEMIERIISDIQRAVTLNPAIFDFNPALMPIFIRCWRWRSSPEYALQLVSEGLSRYPMSTGLLLQRADILLDLERFEDAQEDLDRIFSLDENSFQYAAIQRRANQQRWPTRYGLSTDNSTGWIAWWEQASQRERELDARTSAGYDPLTFGRNVDDYVWRAKYYETRKQLDQAIQEAHQALMLDPWNTNLLWLKSTLLATIDYNEEVIKLLERARTLERSDFNIHRLYLIILIKHTRFAEAITECLSLSQEFTDSQEDLMRIQHLAYQQRGFLHDHGSQIGLEAALQDANSALHLDPRSGLSYELRGMVNRDLGQYEAALEDFTHAIAYNEAPSNAYAYRSNLYLLLNDLPKALADAESAIQANPESGYAYSIRADCAMLERRIVAAQEDYDLAIRLESDLIPAYVGRGSIALLQGNTEAALADCNTAIAQMPLFAPAYIGRAGVQIALGRLEEATADLDTFMELMPNPQPIFAVQLAYNRAVCYVQEQRYGEAFQQINQGLQHIDGIIPIAQGPYSILLLSQRALLYGGVYQRPHEALRDTERALSIDSQIPDLLVLHATLLMQCDDFDGAFQAVIQALQIEPRHAPALALRGSIWTFVDELDKAHEDLTLALDLDDQIPQAHLGMGVLLTKRGELQTALIHLEQAAAAGLLPAHALIGEIKQAINPTMNEHSIDKLLETAFEAFQVAKSFEEIQHIVAMCPLIADHQIMALLEEGIQQEIATEERPLFLQRLQWLRQASL</sequence>
<dbReference type="AlphaFoldDB" id="A0A0P6YUT5"/>
<dbReference type="Gene3D" id="1.25.40.10">
    <property type="entry name" value="Tetratricopeptide repeat domain"/>
    <property type="match status" value="6"/>
</dbReference>
<name>A0A0P6YUT5_9CHLR</name>
<protein>
    <recommendedName>
        <fullName evidence="5">Protein kinase domain-containing protein</fullName>
    </recommendedName>
</protein>
<feature type="transmembrane region" description="Helical" evidence="4">
    <location>
        <begin position="62"/>
        <end position="81"/>
    </location>
</feature>
<dbReference type="SMART" id="SM00220">
    <property type="entry name" value="S_TKc"/>
    <property type="match status" value="1"/>
</dbReference>
<gene>
    <name evidence="6" type="ORF">SE18_10925</name>
</gene>
<keyword evidence="4" id="KW-0472">Membrane</keyword>
<dbReference type="InterPro" id="IPR011990">
    <property type="entry name" value="TPR-like_helical_dom_sf"/>
</dbReference>